<dbReference type="AlphaFoldDB" id="E4TEY4"/>
<evidence type="ECO:0000313" key="7">
    <source>
        <dbReference type="Proteomes" id="UP000007039"/>
    </source>
</evidence>
<dbReference type="PROSITE" id="PS50005">
    <property type="entry name" value="TPR"/>
    <property type="match status" value="2"/>
</dbReference>
<sequence precursor="true">MKYVKKILIFMIFIFIVVGCSSKEPPKKPAEEWLKEGTQYFQKKKYQKAAEALENAIIEAESPELAAQAQLLLGDSYFLMKEYEQAIPSYKEYLNIYPDSPDAKRAMYRLGLSYYNQVDTVDRDLENAELALKTFTQLKEKYPEFAKENKVDKKIVELKNLLAEKELYVAKFYFRIKEPSSAIKRLEYLVKNFKDTKSYPEGLIMLAESYVDKPDKAQEVVNLLTELAKTKEGMAYLGRISSVLAKLEKVISKK</sequence>
<gene>
    <name evidence="6" type="ordered locus">Calni_0477</name>
</gene>
<accession>E4TEY4</accession>
<evidence type="ECO:0000259" key="5">
    <source>
        <dbReference type="Pfam" id="PF13525"/>
    </source>
</evidence>
<dbReference type="SUPFAM" id="SSF48452">
    <property type="entry name" value="TPR-like"/>
    <property type="match status" value="1"/>
</dbReference>
<dbReference type="SMART" id="SM00028">
    <property type="entry name" value="TPR"/>
    <property type="match status" value="2"/>
</dbReference>
<evidence type="ECO:0000256" key="3">
    <source>
        <dbReference type="ARBA" id="ARBA00023237"/>
    </source>
</evidence>
<dbReference type="HAMAP" id="MF_00922">
    <property type="entry name" value="OM_assembly_BamD"/>
    <property type="match status" value="1"/>
</dbReference>
<dbReference type="HOGENOM" id="CLU_065982_0_1_0"/>
<evidence type="ECO:0000313" key="6">
    <source>
        <dbReference type="EMBL" id="ADR18390.1"/>
    </source>
</evidence>
<dbReference type="RefSeq" id="WP_013450605.1">
    <property type="nucleotide sequence ID" value="NC_014758.1"/>
</dbReference>
<dbReference type="Proteomes" id="UP000007039">
    <property type="component" value="Chromosome"/>
</dbReference>
<feature type="repeat" description="TPR" evidence="4">
    <location>
        <begin position="67"/>
        <end position="100"/>
    </location>
</feature>
<dbReference type="InterPro" id="IPR011990">
    <property type="entry name" value="TPR-like_helical_dom_sf"/>
</dbReference>
<dbReference type="STRING" id="768670.Calni_0477"/>
<keyword evidence="3" id="KW-0998">Cell outer membrane</keyword>
<dbReference type="PANTHER" id="PTHR37423:SF6">
    <property type="entry name" value="CELL DIVISION COORDINATOR CPOB"/>
    <property type="match status" value="1"/>
</dbReference>
<dbReference type="PROSITE" id="PS51257">
    <property type="entry name" value="PROKAR_LIPOPROTEIN"/>
    <property type="match status" value="1"/>
</dbReference>
<name>E4TEY4_CALNY</name>
<protein>
    <submittedName>
        <fullName evidence="6">Outer membrane assembly lipoprotein YfiO</fullName>
    </submittedName>
</protein>
<dbReference type="KEGG" id="cni:Calni_0477"/>
<dbReference type="Gene3D" id="1.25.40.10">
    <property type="entry name" value="Tetratricopeptide repeat domain"/>
    <property type="match status" value="1"/>
</dbReference>
<dbReference type="EMBL" id="CP002347">
    <property type="protein sequence ID" value="ADR18390.1"/>
    <property type="molecule type" value="Genomic_DNA"/>
</dbReference>
<keyword evidence="6" id="KW-0449">Lipoprotein</keyword>
<reference key="1">
    <citation type="submission" date="2010-11" db="EMBL/GenBank/DDBJ databases">
        <title>The complete genome of chromosome of Calditerrivibrio nitroreducens DSM 19672.</title>
        <authorList>
            <consortium name="US DOE Joint Genome Institute (JGI-PGF)"/>
            <person name="Lucas S."/>
            <person name="Copeland A."/>
            <person name="Lapidus A."/>
            <person name="Bruce D."/>
            <person name="Goodwin L."/>
            <person name="Pitluck S."/>
            <person name="Kyrpides N."/>
            <person name="Mavromatis K."/>
            <person name="Ivanova N."/>
            <person name="Mikhailova N."/>
            <person name="Zeytun A."/>
            <person name="Brettin T."/>
            <person name="Detter J.C."/>
            <person name="Tapia R."/>
            <person name="Han C."/>
            <person name="Land M."/>
            <person name="Hauser L."/>
            <person name="Markowitz V."/>
            <person name="Cheng J.-F."/>
            <person name="Hugenholtz P."/>
            <person name="Woyke T."/>
            <person name="Wu D."/>
            <person name="Spring S."/>
            <person name="Schroeder M."/>
            <person name="Brambilla E."/>
            <person name="Klenk H.-P."/>
            <person name="Eisen J.A."/>
        </authorList>
    </citation>
    <scope>NUCLEOTIDE SEQUENCE [LARGE SCALE GENOMIC DNA]</scope>
    <source>
        <strain>DSM 19672</strain>
    </source>
</reference>
<dbReference type="InterPro" id="IPR017689">
    <property type="entry name" value="BamD"/>
</dbReference>
<dbReference type="NCBIfam" id="TIGR03302">
    <property type="entry name" value="OM_YfiO"/>
    <property type="match status" value="1"/>
</dbReference>
<feature type="repeat" description="TPR" evidence="4">
    <location>
        <begin position="30"/>
        <end position="63"/>
    </location>
</feature>
<reference evidence="6 7" key="2">
    <citation type="journal article" date="2011" name="Stand. Genomic Sci.">
        <title>Complete genome sequence of Calditerrivibrio nitroreducens type strain (Yu37-1).</title>
        <authorList>
            <person name="Pitluck S."/>
            <person name="Sikorski J."/>
            <person name="Zeytun A."/>
            <person name="Lapidus A."/>
            <person name="Nolan M."/>
            <person name="Lucas S."/>
            <person name="Hammon N."/>
            <person name="Deshpande S."/>
            <person name="Cheng J.F."/>
            <person name="Tapia R."/>
            <person name="Han C."/>
            <person name="Goodwin L."/>
            <person name="Liolios K."/>
            <person name="Pagani I."/>
            <person name="Ivanova N."/>
            <person name="Mavromatis K."/>
            <person name="Pati A."/>
            <person name="Chen A."/>
            <person name="Palaniappan K."/>
            <person name="Hauser L."/>
            <person name="Chang Y.J."/>
            <person name="Jeffries C.D."/>
            <person name="Detter J.C."/>
            <person name="Brambilla E."/>
            <person name="Djao O.D."/>
            <person name="Rohde M."/>
            <person name="Spring S."/>
            <person name="Goker M."/>
            <person name="Woyke T."/>
            <person name="Bristow J."/>
            <person name="Eisen J.A."/>
            <person name="Markowitz V."/>
            <person name="Hugenholtz P."/>
            <person name="Kyrpides N.C."/>
            <person name="Klenk H.P."/>
            <person name="Land M."/>
        </authorList>
    </citation>
    <scope>NUCLEOTIDE SEQUENCE [LARGE SCALE GENOMIC DNA]</scope>
    <source>
        <strain evidence="7">DSM 19672 / NBRC 101217 / Yu37-1</strain>
    </source>
</reference>
<keyword evidence="7" id="KW-1185">Reference proteome</keyword>
<feature type="domain" description="Outer membrane lipoprotein BamD-like" evidence="5">
    <location>
        <begin position="28"/>
        <end position="211"/>
    </location>
</feature>
<dbReference type="eggNOG" id="COG4105">
    <property type="taxonomic scope" value="Bacteria"/>
</dbReference>
<keyword evidence="1" id="KW-0732">Signal</keyword>
<evidence type="ECO:0000256" key="2">
    <source>
        <dbReference type="ARBA" id="ARBA00023136"/>
    </source>
</evidence>
<keyword evidence="4" id="KW-0802">TPR repeat</keyword>
<keyword evidence="2" id="KW-0472">Membrane</keyword>
<dbReference type="Pfam" id="PF13525">
    <property type="entry name" value="YfiO"/>
    <property type="match status" value="1"/>
</dbReference>
<dbReference type="PANTHER" id="PTHR37423">
    <property type="entry name" value="SOLUBLE LYTIC MUREIN TRANSGLYCOSYLASE-RELATED"/>
    <property type="match status" value="1"/>
</dbReference>
<evidence type="ECO:0000256" key="4">
    <source>
        <dbReference type="PROSITE-ProRule" id="PRU00339"/>
    </source>
</evidence>
<dbReference type="InterPro" id="IPR039565">
    <property type="entry name" value="BamD-like"/>
</dbReference>
<organism evidence="6 7">
    <name type="scientific">Calditerrivibrio nitroreducens (strain DSM 19672 / NBRC 101217 / Yu37-1)</name>
    <dbReference type="NCBI Taxonomy" id="768670"/>
    <lineage>
        <taxon>Bacteria</taxon>
        <taxon>Pseudomonadati</taxon>
        <taxon>Deferribacterota</taxon>
        <taxon>Deferribacteres</taxon>
        <taxon>Deferribacterales</taxon>
        <taxon>Calditerrivibrionaceae</taxon>
    </lineage>
</organism>
<dbReference type="InterPro" id="IPR019734">
    <property type="entry name" value="TPR_rpt"/>
</dbReference>
<proteinExistence type="inferred from homology"/>
<evidence type="ECO:0000256" key="1">
    <source>
        <dbReference type="ARBA" id="ARBA00022729"/>
    </source>
</evidence>